<dbReference type="AlphaFoldDB" id="A0A444XGI0"/>
<dbReference type="InterPro" id="IPR018289">
    <property type="entry name" value="MULE_transposase_dom"/>
</dbReference>
<evidence type="ECO:0000313" key="4">
    <source>
        <dbReference type="Proteomes" id="UP000289738"/>
    </source>
</evidence>
<dbReference type="Pfam" id="PF10551">
    <property type="entry name" value="MULE"/>
    <property type="match status" value="1"/>
</dbReference>
<keyword evidence="4" id="KW-1185">Reference proteome</keyword>
<dbReference type="Proteomes" id="UP000289738">
    <property type="component" value="Chromosome B09"/>
</dbReference>
<evidence type="ECO:0000259" key="1">
    <source>
        <dbReference type="Pfam" id="PF03101"/>
    </source>
</evidence>
<accession>A0A444XGI0</accession>
<dbReference type="EMBL" id="SDMP01000019">
    <property type="protein sequence ID" value="RYQ88859.1"/>
    <property type="molecule type" value="Genomic_DNA"/>
</dbReference>
<name>A0A444XGI0_ARAHY</name>
<reference evidence="3 4" key="1">
    <citation type="submission" date="2019-01" db="EMBL/GenBank/DDBJ databases">
        <title>Sequencing of cultivated peanut Arachis hypogaea provides insights into genome evolution and oil improvement.</title>
        <authorList>
            <person name="Chen X."/>
        </authorList>
    </citation>
    <scope>NUCLEOTIDE SEQUENCE [LARGE SCALE GENOMIC DNA]</scope>
    <source>
        <strain evidence="4">cv. Fuhuasheng</strain>
        <tissue evidence="3">Leaves</tissue>
    </source>
</reference>
<evidence type="ECO:0000259" key="2">
    <source>
        <dbReference type="Pfam" id="PF10551"/>
    </source>
</evidence>
<dbReference type="Pfam" id="PF03101">
    <property type="entry name" value="FAR1"/>
    <property type="match status" value="1"/>
</dbReference>
<dbReference type="OrthoDB" id="1725351at2759"/>
<dbReference type="InterPro" id="IPR004330">
    <property type="entry name" value="FAR1_DNA_bnd_dom"/>
</dbReference>
<organism evidence="3 4">
    <name type="scientific">Arachis hypogaea</name>
    <name type="common">Peanut</name>
    <dbReference type="NCBI Taxonomy" id="3818"/>
    <lineage>
        <taxon>Eukaryota</taxon>
        <taxon>Viridiplantae</taxon>
        <taxon>Streptophyta</taxon>
        <taxon>Embryophyta</taxon>
        <taxon>Tracheophyta</taxon>
        <taxon>Spermatophyta</taxon>
        <taxon>Magnoliopsida</taxon>
        <taxon>eudicotyledons</taxon>
        <taxon>Gunneridae</taxon>
        <taxon>Pentapetalae</taxon>
        <taxon>rosids</taxon>
        <taxon>fabids</taxon>
        <taxon>Fabales</taxon>
        <taxon>Fabaceae</taxon>
        <taxon>Papilionoideae</taxon>
        <taxon>50 kb inversion clade</taxon>
        <taxon>dalbergioids sensu lato</taxon>
        <taxon>Dalbergieae</taxon>
        <taxon>Pterocarpus clade</taxon>
        <taxon>Arachis</taxon>
    </lineage>
</organism>
<feature type="domain" description="FAR1" evidence="1">
    <location>
        <begin position="35"/>
        <end position="125"/>
    </location>
</feature>
<protein>
    <submittedName>
        <fullName evidence="3">Uncharacterized protein</fullName>
    </submittedName>
</protein>
<proteinExistence type="predicted"/>
<comment type="caution">
    <text evidence="3">The sequence shown here is derived from an EMBL/GenBank/DDBJ whole genome shotgun (WGS) entry which is preliminary data.</text>
</comment>
<dbReference type="STRING" id="3818.A0A444XGI0"/>
<feature type="domain" description="MULE transposase" evidence="2">
    <location>
        <begin position="245"/>
        <end position="322"/>
    </location>
</feature>
<gene>
    <name evidence="3" type="ORF">Ahy_B09g095806</name>
</gene>
<dbReference type="PANTHER" id="PTHR47718">
    <property type="entry name" value="OS01G0519700 PROTEIN"/>
    <property type="match status" value="1"/>
</dbReference>
<sequence>MTQTDIEPQSAQVPSHVNIEDVLKMEFCTPGEAREFYTSYSRLKGFAIRKSKRVKNARGEIVRYNFVCNRQGFRHKKWLDKLDRKREHKPIMRCGCVAEMRIKKNHTNRKWFVSQFMEDHNYTLLSKRFIGYLPSHRNMSDVEIAQMNSMRQVGISIPKIYQSFAMQVGGFNLVRFTKQDMHNEVRKQRALQNGDVNAALHFFDYAARNDEKLFWRYEVAAGSRMCDIIWSDGRSQEDYEAFGDVLAFDATFGRNKYNLSIIVLSEVNHHNQTCVFAAVMVLCESQDSYKWVLRRFMECMRGKAPKAVITDGDPSMRLAIMHCMLADIEVDEFEMQWEAMVDECGVREVEWVMDLYRKKLSWTTAYIWGRVQVGIDIGSLPETLVLKRWCKNVKNNVTSVRQVTETGDVASRYRSRLGAFVDQCKRFAKVACLRDEDYKVFSKKMARDAIMLEVKNGLRVAPDVNPQLNGDGGGGINDLVCVRTKGTGRGNDSHVTKGPKKRKCSACRKLGHRQTRCPSAPAPRQGCCGSLPVLEGCQAQPQVDLHNWS</sequence>
<evidence type="ECO:0000313" key="3">
    <source>
        <dbReference type="EMBL" id="RYQ88859.1"/>
    </source>
</evidence>